<proteinExistence type="predicted"/>
<evidence type="ECO:0000256" key="1">
    <source>
        <dbReference type="SAM" id="SignalP"/>
    </source>
</evidence>
<keyword evidence="1" id="KW-0732">Signal</keyword>
<organism evidence="2 3">
    <name type="scientific">Cardiocondyla obscurior</name>
    <dbReference type="NCBI Taxonomy" id="286306"/>
    <lineage>
        <taxon>Eukaryota</taxon>
        <taxon>Metazoa</taxon>
        <taxon>Ecdysozoa</taxon>
        <taxon>Arthropoda</taxon>
        <taxon>Hexapoda</taxon>
        <taxon>Insecta</taxon>
        <taxon>Pterygota</taxon>
        <taxon>Neoptera</taxon>
        <taxon>Endopterygota</taxon>
        <taxon>Hymenoptera</taxon>
        <taxon>Apocrita</taxon>
        <taxon>Aculeata</taxon>
        <taxon>Formicoidea</taxon>
        <taxon>Formicidae</taxon>
        <taxon>Myrmicinae</taxon>
        <taxon>Cardiocondyla</taxon>
    </lineage>
</organism>
<keyword evidence="3" id="KW-1185">Reference proteome</keyword>
<gene>
    <name evidence="2" type="ORF">PUN28_006514</name>
</gene>
<reference evidence="2 3" key="1">
    <citation type="submission" date="2023-03" db="EMBL/GenBank/DDBJ databases">
        <title>High recombination rates correlate with genetic variation in Cardiocondyla obscurior ants.</title>
        <authorList>
            <person name="Errbii M."/>
        </authorList>
    </citation>
    <scope>NUCLEOTIDE SEQUENCE [LARGE SCALE GENOMIC DNA]</scope>
    <source>
        <strain evidence="2">Alpha-2009</strain>
        <tissue evidence="2">Whole body</tissue>
    </source>
</reference>
<feature type="chain" id="PRO_5043811274" evidence="1">
    <location>
        <begin position="20"/>
        <end position="78"/>
    </location>
</feature>
<sequence length="78" mass="9259">MPHIHIPFFFFFILSRVKLLLLDKTVLFVKKNREEKKTITNGYFDNAAKSIKNFNLNTKVIYRAPIPPEKRQRAEPIL</sequence>
<evidence type="ECO:0000313" key="3">
    <source>
        <dbReference type="Proteomes" id="UP001430953"/>
    </source>
</evidence>
<evidence type="ECO:0000313" key="2">
    <source>
        <dbReference type="EMBL" id="KAL0124707.1"/>
    </source>
</evidence>
<accession>A0AAW2GE84</accession>
<comment type="caution">
    <text evidence="2">The sequence shown here is derived from an EMBL/GenBank/DDBJ whole genome shotgun (WGS) entry which is preliminary data.</text>
</comment>
<protein>
    <submittedName>
        <fullName evidence="2">Uncharacterized protein</fullName>
    </submittedName>
</protein>
<dbReference type="AlphaFoldDB" id="A0AAW2GE84"/>
<dbReference type="Proteomes" id="UP001430953">
    <property type="component" value="Unassembled WGS sequence"/>
</dbReference>
<feature type="signal peptide" evidence="1">
    <location>
        <begin position="1"/>
        <end position="19"/>
    </location>
</feature>
<dbReference type="EMBL" id="JADYXP020000005">
    <property type="protein sequence ID" value="KAL0124707.1"/>
    <property type="molecule type" value="Genomic_DNA"/>
</dbReference>
<name>A0AAW2GE84_9HYME</name>